<dbReference type="EMBL" id="NPZB01000001">
    <property type="protein sequence ID" value="PNS09304.1"/>
    <property type="molecule type" value="Genomic_DNA"/>
</dbReference>
<dbReference type="RefSeq" id="WP_103074369.1">
    <property type="nucleotide sequence ID" value="NZ_NPZB01000001.1"/>
</dbReference>
<keyword evidence="1" id="KW-0808">Transferase</keyword>
<gene>
    <name evidence="1" type="ORF">Lysil_0933</name>
</gene>
<dbReference type="Proteomes" id="UP000236220">
    <property type="component" value="Unassembled WGS sequence"/>
</dbReference>
<dbReference type="SUPFAM" id="SSF53335">
    <property type="entry name" value="S-adenosyl-L-methionine-dependent methyltransferases"/>
    <property type="match status" value="1"/>
</dbReference>
<reference evidence="1 2" key="1">
    <citation type="submission" date="2017-08" db="EMBL/GenBank/DDBJ databases">
        <title>Lysobacter sylvestris genome.</title>
        <authorList>
            <person name="Zhang D.-C."/>
            <person name="Albuquerque L."/>
            <person name="Franca L."/>
            <person name="Froufe H.J.C."/>
            <person name="Barroso C."/>
            <person name="Egas C."/>
            <person name="Da Costa M."/>
            <person name="Margesin R."/>
        </authorList>
    </citation>
    <scope>NUCLEOTIDE SEQUENCE [LARGE SCALE GENOMIC DNA]</scope>
    <source>
        <strain evidence="1 2">AM20-91</strain>
    </source>
</reference>
<dbReference type="GO" id="GO:0008168">
    <property type="term" value="F:methyltransferase activity"/>
    <property type="evidence" value="ECO:0007669"/>
    <property type="project" value="UniProtKB-KW"/>
</dbReference>
<keyword evidence="2" id="KW-1185">Reference proteome</keyword>
<organism evidence="1 2">
    <name type="scientific">Solilutibacter silvestris</name>
    <dbReference type="NCBI Taxonomy" id="1645665"/>
    <lineage>
        <taxon>Bacteria</taxon>
        <taxon>Pseudomonadati</taxon>
        <taxon>Pseudomonadota</taxon>
        <taxon>Gammaproteobacteria</taxon>
        <taxon>Lysobacterales</taxon>
        <taxon>Lysobacteraceae</taxon>
        <taxon>Solilutibacter</taxon>
    </lineage>
</organism>
<dbReference type="Pfam" id="PF13489">
    <property type="entry name" value="Methyltransf_23"/>
    <property type="match status" value="1"/>
</dbReference>
<dbReference type="PANTHER" id="PTHR43861:SF1">
    <property type="entry name" value="TRANS-ACONITATE 2-METHYLTRANSFERASE"/>
    <property type="match status" value="1"/>
</dbReference>
<dbReference type="AlphaFoldDB" id="A0A2K1Q2Q0"/>
<proteinExistence type="predicted"/>
<dbReference type="OrthoDB" id="932345at2"/>
<comment type="caution">
    <text evidence="1">The sequence shown here is derived from an EMBL/GenBank/DDBJ whole genome shotgun (WGS) entry which is preliminary data.</text>
</comment>
<dbReference type="Gene3D" id="3.40.50.720">
    <property type="entry name" value="NAD(P)-binding Rossmann-like Domain"/>
    <property type="match status" value="1"/>
</dbReference>
<evidence type="ECO:0000313" key="1">
    <source>
        <dbReference type="EMBL" id="PNS09304.1"/>
    </source>
</evidence>
<dbReference type="PANTHER" id="PTHR43861">
    <property type="entry name" value="TRANS-ACONITATE 2-METHYLTRANSFERASE-RELATED"/>
    <property type="match status" value="1"/>
</dbReference>
<accession>A0A2K1Q2Q0</accession>
<evidence type="ECO:0000313" key="2">
    <source>
        <dbReference type="Proteomes" id="UP000236220"/>
    </source>
</evidence>
<keyword evidence="1" id="KW-0489">Methyltransferase</keyword>
<sequence length="392" mass="43567">MTTSAANICNVCRAPLGEALYRSADGQTLTSLCRLHSSTTEVFACTSCGHLQTRAIEGIDAFYDNEYDILVDSEEEDQIYEMRDGAPTYRTTHQVRVLRDMLGDIASPMLLLDYGCAKGSTIRTLCAQEPGIVPHLYDVSARYEPFWDKFSQRGNWAIKYTPANWMGRFDLVTSFFSLEHIPAVADTLRHIASLMRPGGRFYAVVPNVMTNVADFVVVDHCNHFTVSSLERLLADAGLVAERIDDTAHRGALVLVAQKPISDTVIRMSTDYAGIERVCSQLSGLANFWGSASRRVREFEHALPERKQVAIYGAGFYGAFLRISLADPERVACHLDNNPFLHGKFFNQKPVLPPAQLPADLNTVLIGLNPAHARHIVADIPALARPDLKFFFL</sequence>
<dbReference type="GO" id="GO:0032259">
    <property type="term" value="P:methylation"/>
    <property type="evidence" value="ECO:0007669"/>
    <property type="project" value="UniProtKB-KW"/>
</dbReference>
<name>A0A2K1Q2Q0_9GAMM</name>
<protein>
    <submittedName>
        <fullName evidence="1">Methyltransferase</fullName>
    </submittedName>
</protein>
<dbReference type="InterPro" id="IPR029063">
    <property type="entry name" value="SAM-dependent_MTases_sf"/>
</dbReference>
<dbReference type="Gene3D" id="3.40.50.150">
    <property type="entry name" value="Vaccinia Virus protein VP39"/>
    <property type="match status" value="1"/>
</dbReference>